<gene>
    <name evidence="2" type="ordered locus">B488_04710</name>
</gene>
<dbReference type="AlphaFoldDB" id="L0EUX6"/>
<feature type="region of interest" description="Disordered" evidence="1">
    <location>
        <begin position="22"/>
        <end position="46"/>
    </location>
</feature>
<dbReference type="EMBL" id="CP003789">
    <property type="protein sequence ID" value="AGA64463.1"/>
    <property type="molecule type" value="Genomic_DNA"/>
</dbReference>
<dbReference type="PATRIC" id="fig|1215343.11.peg.480"/>
<evidence type="ECO:0000313" key="2">
    <source>
        <dbReference type="EMBL" id="AGA64463.1"/>
    </source>
</evidence>
<dbReference type="Proteomes" id="UP000010799">
    <property type="component" value="Chromosome"/>
</dbReference>
<feature type="compositionally biased region" description="Basic and acidic residues" evidence="1">
    <location>
        <begin position="33"/>
        <end position="46"/>
    </location>
</feature>
<reference evidence="2 3" key="1">
    <citation type="journal article" date="2012" name="Stand. Genomic Sci.">
        <title>Complete genome sequence of Liberibacter crescens BT-1.</title>
        <authorList>
            <person name="Leonard M.T."/>
            <person name="Fagen J.R."/>
            <person name="Davis-Richardson A.G."/>
            <person name="Davis M.J."/>
            <person name="Triplett E.W."/>
        </authorList>
    </citation>
    <scope>NUCLEOTIDE SEQUENCE [LARGE SCALE GENOMIC DNA]</scope>
    <source>
        <strain evidence="2 3">BT-1</strain>
    </source>
</reference>
<accession>L0EUX6</accession>
<keyword evidence="3" id="KW-1185">Reference proteome</keyword>
<sequence>MEDDLGYAQSEVSDAFHAAWKEEAAEENEDDRYDPREEHFDQRDYL</sequence>
<evidence type="ECO:0000256" key="1">
    <source>
        <dbReference type="SAM" id="MobiDB-lite"/>
    </source>
</evidence>
<dbReference type="KEGG" id="lcc:B488_04710"/>
<evidence type="ECO:0000313" key="3">
    <source>
        <dbReference type="Proteomes" id="UP000010799"/>
    </source>
</evidence>
<protein>
    <submittedName>
        <fullName evidence="2">Uncharacterized protein</fullName>
    </submittedName>
</protein>
<dbReference type="HOGENOM" id="CLU_216384_0_0_5"/>
<proteinExistence type="predicted"/>
<organism evidence="2 3">
    <name type="scientific">Liberibacter crescens (strain BT-1)</name>
    <dbReference type="NCBI Taxonomy" id="1215343"/>
    <lineage>
        <taxon>Bacteria</taxon>
        <taxon>Pseudomonadati</taxon>
        <taxon>Pseudomonadota</taxon>
        <taxon>Alphaproteobacteria</taxon>
        <taxon>Hyphomicrobiales</taxon>
        <taxon>Rhizobiaceae</taxon>
        <taxon>Liberibacter</taxon>
    </lineage>
</organism>
<name>L0EUX6_LIBCB</name>